<dbReference type="STRING" id="284590.Q6CIH7"/>
<evidence type="ECO:0000313" key="1">
    <source>
        <dbReference type="EMBL" id="CAG98970.1"/>
    </source>
</evidence>
<dbReference type="Proteomes" id="UP000000598">
    <property type="component" value="Chromosome F"/>
</dbReference>
<gene>
    <name evidence="1" type="ORF">KLLA0_F26521g</name>
</gene>
<dbReference type="AlphaFoldDB" id="Q6CIH7"/>
<protein>
    <submittedName>
        <fullName evidence="1">KLLA0F26521p</fullName>
    </submittedName>
</protein>
<dbReference type="EMBL" id="CR382126">
    <property type="protein sequence ID" value="CAG98970.1"/>
    <property type="molecule type" value="Genomic_DNA"/>
</dbReference>
<dbReference type="InParanoid" id="Q6CIH7"/>
<organism evidence="1 2">
    <name type="scientific">Kluyveromyces lactis (strain ATCC 8585 / CBS 2359 / DSM 70799 / NBRC 1267 / NRRL Y-1140 / WM37)</name>
    <name type="common">Yeast</name>
    <name type="synonym">Candida sphaerica</name>
    <dbReference type="NCBI Taxonomy" id="284590"/>
    <lineage>
        <taxon>Eukaryota</taxon>
        <taxon>Fungi</taxon>
        <taxon>Dikarya</taxon>
        <taxon>Ascomycota</taxon>
        <taxon>Saccharomycotina</taxon>
        <taxon>Saccharomycetes</taxon>
        <taxon>Saccharomycetales</taxon>
        <taxon>Saccharomycetaceae</taxon>
        <taxon>Kluyveromyces</taxon>
    </lineage>
</organism>
<evidence type="ECO:0000313" key="2">
    <source>
        <dbReference type="Proteomes" id="UP000000598"/>
    </source>
</evidence>
<accession>Q6CIH7</accession>
<sequence length="209" mass="24629">MEGSGDSFEYLLQLMKTLSSQAWATRQQTEKVEQSLKRLAKQNQISYNEYSKSPNDETLGQVNTLKQKTKEEELVEENYRLMYQIEHQEYIHSKIYLLIQQIDEMIVSMRNFIVEYKTSAPQKQQEFITKSVTAPMSRLKYSEKQLNDGHINAEKQLKILMGELTDLFNRVPWHKVPNDNLNYLRLKNVIGDFEDKYQTKIVPESIALK</sequence>
<dbReference type="eggNOG" id="ENOG502S56F">
    <property type="taxonomic scope" value="Eukaryota"/>
</dbReference>
<name>Q6CIH7_KLULA</name>
<dbReference type="HOGENOM" id="CLU_116422_0_0_1"/>
<proteinExistence type="predicted"/>
<dbReference type="FunCoup" id="Q6CIH7">
    <property type="interactions" value="81"/>
</dbReference>
<dbReference type="KEGG" id="kla:KLLA0_F26521g"/>
<dbReference type="PaxDb" id="284590-Q6CIH7"/>
<keyword evidence="2" id="KW-1185">Reference proteome</keyword>
<reference evidence="1 2" key="1">
    <citation type="journal article" date="2004" name="Nature">
        <title>Genome evolution in yeasts.</title>
        <authorList>
            <consortium name="Genolevures"/>
            <person name="Dujon B."/>
            <person name="Sherman D."/>
            <person name="Fischer G."/>
            <person name="Durrens P."/>
            <person name="Casaregola S."/>
            <person name="Lafontaine I."/>
            <person name="de Montigny J."/>
            <person name="Marck C."/>
            <person name="Neuveglise C."/>
            <person name="Talla E."/>
            <person name="Goffard N."/>
            <person name="Frangeul L."/>
            <person name="Aigle M."/>
            <person name="Anthouard V."/>
            <person name="Babour A."/>
            <person name="Barbe V."/>
            <person name="Barnay S."/>
            <person name="Blanchin S."/>
            <person name="Beckerich J.M."/>
            <person name="Beyne E."/>
            <person name="Bleykasten C."/>
            <person name="Boisrame A."/>
            <person name="Boyer J."/>
            <person name="Cattolico L."/>
            <person name="Confanioleri F."/>
            <person name="de Daruvar A."/>
            <person name="Despons L."/>
            <person name="Fabre E."/>
            <person name="Fairhead C."/>
            <person name="Ferry-Dumazet H."/>
            <person name="Groppi A."/>
            <person name="Hantraye F."/>
            <person name="Hennequin C."/>
            <person name="Jauniaux N."/>
            <person name="Joyet P."/>
            <person name="Kachouri R."/>
            <person name="Kerrest A."/>
            <person name="Koszul R."/>
            <person name="Lemaire M."/>
            <person name="Lesur I."/>
            <person name="Ma L."/>
            <person name="Muller H."/>
            <person name="Nicaud J.M."/>
            <person name="Nikolski M."/>
            <person name="Oztas S."/>
            <person name="Ozier-Kalogeropoulos O."/>
            <person name="Pellenz S."/>
            <person name="Potier S."/>
            <person name="Richard G.F."/>
            <person name="Straub M.L."/>
            <person name="Suleau A."/>
            <person name="Swennene D."/>
            <person name="Tekaia F."/>
            <person name="Wesolowski-Louvel M."/>
            <person name="Westhof E."/>
            <person name="Wirth B."/>
            <person name="Zeniou-Meyer M."/>
            <person name="Zivanovic I."/>
            <person name="Bolotin-Fukuhara M."/>
            <person name="Thierry A."/>
            <person name="Bouchier C."/>
            <person name="Caudron B."/>
            <person name="Scarpelli C."/>
            <person name="Gaillardin C."/>
            <person name="Weissenbach J."/>
            <person name="Wincker P."/>
            <person name="Souciet J.L."/>
        </authorList>
    </citation>
    <scope>NUCLEOTIDE SEQUENCE [LARGE SCALE GENOMIC DNA]</scope>
    <source>
        <strain evidence="2">ATCC 8585 / CBS 2359 / DSM 70799 / NBRC 1267 / NRRL Y-1140 / WM37</strain>
    </source>
</reference>